<dbReference type="EMBL" id="BK015531">
    <property type="protein sequence ID" value="DAE11369.1"/>
    <property type="molecule type" value="Genomic_DNA"/>
</dbReference>
<name>A0A8S5PXP9_9CAUD</name>
<accession>A0A8S5PXP9</accession>
<reference evidence="2" key="1">
    <citation type="journal article" date="2021" name="Proc. Natl. Acad. Sci. U.S.A.">
        <title>A Catalog of Tens of Thousands of Viruses from Human Metagenomes Reveals Hidden Associations with Chronic Diseases.</title>
        <authorList>
            <person name="Tisza M.J."/>
            <person name="Buck C.B."/>
        </authorList>
    </citation>
    <scope>NUCLEOTIDE SEQUENCE</scope>
    <source>
        <strain evidence="2">CtWiL39</strain>
    </source>
</reference>
<sequence length="195" mass="21563">MKGSMKQIEWAEELKAQTMTVLEWARDNFPADYKDGDKQIWKENLTGLMMCLDRVERASDIIDAFKDGAPYACTMKDMGRIASIIKIWIINTRYPIITVPTQDEIRAELAAEETSEEAAPVEESEEAEYDVAAMCAEEFAKAAIASAESGNLKSAQLNADWAADAARHTPAPCARKSAEEAARAVGKAKNKNRED</sequence>
<proteinExistence type="predicted"/>
<feature type="region of interest" description="Disordered" evidence="1">
    <location>
        <begin position="163"/>
        <end position="195"/>
    </location>
</feature>
<organism evidence="2">
    <name type="scientific">Myoviridae sp. ctWiL39</name>
    <dbReference type="NCBI Taxonomy" id="2825120"/>
    <lineage>
        <taxon>Viruses</taxon>
        <taxon>Duplodnaviria</taxon>
        <taxon>Heunggongvirae</taxon>
        <taxon>Uroviricota</taxon>
        <taxon>Caudoviricetes</taxon>
    </lineage>
</organism>
<feature type="compositionally biased region" description="Low complexity" evidence="1">
    <location>
        <begin position="163"/>
        <end position="174"/>
    </location>
</feature>
<evidence type="ECO:0000313" key="2">
    <source>
        <dbReference type="EMBL" id="DAE11369.1"/>
    </source>
</evidence>
<protein>
    <submittedName>
        <fullName evidence="2">Uncharacterized protein</fullName>
    </submittedName>
</protein>
<evidence type="ECO:0000256" key="1">
    <source>
        <dbReference type="SAM" id="MobiDB-lite"/>
    </source>
</evidence>
<feature type="compositionally biased region" description="Basic residues" evidence="1">
    <location>
        <begin position="186"/>
        <end position="195"/>
    </location>
</feature>